<dbReference type="AlphaFoldDB" id="A0A1I2L1Y9"/>
<sequence>MHCVGLLAAIPPATVQRLLGGRAGRQAADRARGVDPRPVTPRALPASASVSRTFPRHTLDGAAVRAALLHLVVTHALQLRRRGQAARGLTLSLRFAGGTTWEKTLCLPKTSSALAGGGVWDARGSGARRGVLSHGWRVPRHDGRSCCCDWPT</sequence>
<reference evidence="4 5" key="1">
    <citation type="submission" date="2016-10" db="EMBL/GenBank/DDBJ databases">
        <authorList>
            <person name="de Groot N.N."/>
        </authorList>
    </citation>
    <scope>NUCLEOTIDE SEQUENCE [LARGE SCALE GENOMIC DNA]</scope>
    <source>
        <strain evidence="4 5">OK461</strain>
    </source>
</reference>
<dbReference type="InterPro" id="IPR050356">
    <property type="entry name" value="SulA_CellDiv_inhibitor"/>
</dbReference>
<dbReference type="EMBL" id="FONR01000011">
    <property type="protein sequence ID" value="SFF71156.1"/>
    <property type="molecule type" value="Genomic_DNA"/>
</dbReference>
<evidence type="ECO:0000256" key="1">
    <source>
        <dbReference type="ARBA" id="ARBA00022763"/>
    </source>
</evidence>
<proteinExistence type="predicted"/>
<name>A0A1I2L1Y9_9ACTN</name>
<dbReference type="GO" id="GO:0006281">
    <property type="term" value="P:DNA repair"/>
    <property type="evidence" value="ECO:0007669"/>
    <property type="project" value="InterPro"/>
</dbReference>
<feature type="region of interest" description="Disordered" evidence="2">
    <location>
        <begin position="24"/>
        <end position="48"/>
    </location>
</feature>
<evidence type="ECO:0000256" key="2">
    <source>
        <dbReference type="SAM" id="MobiDB-lite"/>
    </source>
</evidence>
<protein>
    <submittedName>
        <fullName evidence="4">ImpB/mucB/samB family C-terminal domain-containing protein</fullName>
    </submittedName>
</protein>
<evidence type="ECO:0000259" key="3">
    <source>
        <dbReference type="Pfam" id="PF11799"/>
    </source>
</evidence>
<accession>A0A1I2L1Y9</accession>
<dbReference type="PANTHER" id="PTHR35369">
    <property type="entry name" value="BLR3025 PROTEIN-RELATED"/>
    <property type="match status" value="1"/>
</dbReference>
<organism evidence="4 5">
    <name type="scientific">Streptomyces mirabilis</name>
    <dbReference type="NCBI Taxonomy" id="68239"/>
    <lineage>
        <taxon>Bacteria</taxon>
        <taxon>Bacillati</taxon>
        <taxon>Actinomycetota</taxon>
        <taxon>Actinomycetes</taxon>
        <taxon>Kitasatosporales</taxon>
        <taxon>Streptomycetaceae</taxon>
        <taxon>Streptomyces</taxon>
    </lineage>
</organism>
<dbReference type="InterPro" id="IPR036775">
    <property type="entry name" value="DNA_pol_Y-fam_lit_finger_sf"/>
</dbReference>
<evidence type="ECO:0000313" key="4">
    <source>
        <dbReference type="EMBL" id="SFF71156.1"/>
    </source>
</evidence>
<evidence type="ECO:0000313" key="5">
    <source>
        <dbReference type="Proteomes" id="UP000181942"/>
    </source>
</evidence>
<dbReference type="PANTHER" id="PTHR35369:SF2">
    <property type="entry name" value="BLR3025 PROTEIN"/>
    <property type="match status" value="1"/>
</dbReference>
<gene>
    <name evidence="4" type="ORF">SAMN02787118_11115</name>
</gene>
<dbReference type="RefSeq" id="WP_369679620.1">
    <property type="nucleotide sequence ID" value="NZ_FONR01000011.1"/>
</dbReference>
<dbReference type="Pfam" id="PF11799">
    <property type="entry name" value="IMS_C"/>
    <property type="match status" value="1"/>
</dbReference>
<dbReference type="SUPFAM" id="SSF100879">
    <property type="entry name" value="Lesion bypass DNA polymerase (Y-family), little finger domain"/>
    <property type="match status" value="1"/>
</dbReference>
<dbReference type="GO" id="GO:0003684">
    <property type="term" value="F:damaged DNA binding"/>
    <property type="evidence" value="ECO:0007669"/>
    <property type="project" value="InterPro"/>
</dbReference>
<keyword evidence="1" id="KW-0227">DNA damage</keyword>
<dbReference type="Proteomes" id="UP000181942">
    <property type="component" value="Unassembled WGS sequence"/>
</dbReference>
<dbReference type="InterPro" id="IPR017961">
    <property type="entry name" value="DNA_pol_Y-fam_little_finger"/>
</dbReference>
<feature type="domain" description="DNA polymerase Y-family little finger" evidence="3">
    <location>
        <begin position="47"/>
        <end position="110"/>
    </location>
</feature>